<evidence type="ECO:0000313" key="1">
    <source>
        <dbReference type="EMBL" id="CAG5081363.1"/>
    </source>
</evidence>
<reference evidence="1 2" key="1">
    <citation type="submission" date="2021-04" db="EMBL/GenBank/DDBJ databases">
        <authorList>
            <person name="Bliznina A."/>
        </authorList>
    </citation>
    <scope>NUCLEOTIDE SEQUENCE [LARGE SCALE GENOMIC DNA]</scope>
</reference>
<proteinExistence type="predicted"/>
<dbReference type="EMBL" id="OU015568">
    <property type="protein sequence ID" value="CAG5081363.1"/>
    <property type="molecule type" value="Genomic_DNA"/>
</dbReference>
<organism evidence="1 2">
    <name type="scientific">Oikopleura dioica</name>
    <name type="common">Tunicate</name>
    <dbReference type="NCBI Taxonomy" id="34765"/>
    <lineage>
        <taxon>Eukaryota</taxon>
        <taxon>Metazoa</taxon>
        <taxon>Chordata</taxon>
        <taxon>Tunicata</taxon>
        <taxon>Appendicularia</taxon>
        <taxon>Copelata</taxon>
        <taxon>Oikopleuridae</taxon>
        <taxon>Oikopleura</taxon>
    </lineage>
</organism>
<dbReference type="Proteomes" id="UP001158576">
    <property type="component" value="Chromosome PAR"/>
</dbReference>
<name>A0ABN7RMK9_OIKDI</name>
<sequence>MKLFATLAVATSALDCWTGIGTSVADFDANKVSVTCQANEETCQITVRQRGGVVEQVIGSCKAEDACKNNRAQNFWKGDQCKPEDTVDANGAQITSVCRTCSDTAAEQIAAASYATEAEWKTNLLA</sequence>
<accession>A0ABN7RMK9</accession>
<dbReference type="CDD" id="cd23539">
    <property type="entry name" value="TFP_LU_ECD_CinHb4_like"/>
    <property type="match status" value="1"/>
</dbReference>
<protein>
    <submittedName>
        <fullName evidence="1">Oidioi.mRNA.OKI2018_I69.PAR.g9856.t1.cds</fullName>
    </submittedName>
</protein>
<evidence type="ECO:0000313" key="2">
    <source>
        <dbReference type="Proteomes" id="UP001158576"/>
    </source>
</evidence>
<keyword evidence="2" id="KW-1185">Reference proteome</keyword>
<gene>
    <name evidence="1" type="ORF">OKIOD_LOCUS1414</name>
</gene>